<evidence type="ECO:0000256" key="2">
    <source>
        <dbReference type="ARBA" id="ARBA00004225"/>
    </source>
</evidence>
<keyword evidence="12 17" id="KW-0520">NAD</keyword>
<keyword evidence="6 17" id="KW-0813">Transport</keyword>
<feature type="transmembrane region" description="Helical" evidence="17">
    <location>
        <begin position="370"/>
        <end position="393"/>
    </location>
</feature>
<keyword evidence="9" id="KW-1278">Translocase</keyword>
<feature type="transmembrane region" description="Helical" evidence="17">
    <location>
        <begin position="139"/>
        <end position="157"/>
    </location>
</feature>
<evidence type="ECO:0000256" key="5">
    <source>
        <dbReference type="ARBA" id="ARBA00021006"/>
    </source>
</evidence>
<dbReference type="EC" id="7.1.1.2" evidence="4 17"/>
<feature type="transmembrane region" description="Helical" evidence="17">
    <location>
        <begin position="85"/>
        <end position="103"/>
    </location>
</feature>
<evidence type="ECO:0000259" key="19">
    <source>
        <dbReference type="Pfam" id="PF01059"/>
    </source>
</evidence>
<feature type="transmembrane region" description="Helical" evidence="17">
    <location>
        <begin position="325"/>
        <end position="350"/>
    </location>
</feature>
<dbReference type="InterPro" id="IPR001750">
    <property type="entry name" value="ND/Mrp_TM"/>
</dbReference>
<dbReference type="InterPro" id="IPR000260">
    <property type="entry name" value="NADH4_N"/>
</dbReference>
<dbReference type="Pfam" id="PF01059">
    <property type="entry name" value="Oxidored_q5_N"/>
    <property type="match status" value="1"/>
</dbReference>
<feature type="transmembrane region" description="Helical" evidence="17">
    <location>
        <begin position="295"/>
        <end position="316"/>
    </location>
</feature>
<geneLocation type="mitochondrion" evidence="20"/>
<dbReference type="EMBL" id="KC769594">
    <property type="protein sequence ID" value="AHF21698.1"/>
    <property type="molecule type" value="Genomic_DNA"/>
</dbReference>
<dbReference type="GO" id="GO:0042773">
    <property type="term" value="P:ATP synthesis coupled electron transport"/>
    <property type="evidence" value="ECO:0007669"/>
    <property type="project" value="InterPro"/>
</dbReference>
<protein>
    <recommendedName>
        <fullName evidence="5 17">NADH-ubiquinone oxidoreductase chain 4</fullName>
        <ecNumber evidence="4 17">7.1.1.2</ecNumber>
    </recommendedName>
</protein>
<dbReference type="InterPro" id="IPR003918">
    <property type="entry name" value="NADH_UbQ_OxRdtase"/>
</dbReference>
<feature type="transmembrane region" description="Helical" evidence="17">
    <location>
        <begin position="163"/>
        <end position="187"/>
    </location>
</feature>
<evidence type="ECO:0000256" key="10">
    <source>
        <dbReference type="ARBA" id="ARBA00022982"/>
    </source>
</evidence>
<dbReference type="AlphaFoldDB" id="W0FDL7"/>
<feature type="transmembrane region" description="Helical" evidence="17">
    <location>
        <begin position="207"/>
        <end position="228"/>
    </location>
</feature>
<feature type="transmembrane region" description="Helical" evidence="17">
    <location>
        <begin position="48"/>
        <end position="73"/>
    </location>
</feature>
<evidence type="ECO:0000256" key="16">
    <source>
        <dbReference type="ARBA" id="ARBA00049551"/>
    </source>
</evidence>
<evidence type="ECO:0000256" key="17">
    <source>
        <dbReference type="RuleBase" id="RU003297"/>
    </source>
</evidence>
<evidence type="ECO:0000256" key="4">
    <source>
        <dbReference type="ARBA" id="ARBA00012944"/>
    </source>
</evidence>
<evidence type="ECO:0000256" key="14">
    <source>
        <dbReference type="ARBA" id="ARBA00023128"/>
    </source>
</evidence>
<dbReference type="GO" id="GO:0015990">
    <property type="term" value="P:electron transport coupled proton transport"/>
    <property type="evidence" value="ECO:0007669"/>
    <property type="project" value="TreeGrafter"/>
</dbReference>
<evidence type="ECO:0000256" key="7">
    <source>
        <dbReference type="ARBA" id="ARBA00022660"/>
    </source>
</evidence>
<feature type="transmembrane region" description="Helical" evidence="17">
    <location>
        <begin position="240"/>
        <end position="260"/>
    </location>
</feature>
<keyword evidence="10 17" id="KW-0249">Electron transport</keyword>
<accession>W0FDL7</accession>
<evidence type="ECO:0000256" key="3">
    <source>
        <dbReference type="ARBA" id="ARBA00009025"/>
    </source>
</evidence>
<comment type="similarity">
    <text evidence="3 17">Belongs to the complex I subunit 4 family.</text>
</comment>
<evidence type="ECO:0000256" key="12">
    <source>
        <dbReference type="ARBA" id="ARBA00023027"/>
    </source>
</evidence>
<evidence type="ECO:0000256" key="1">
    <source>
        <dbReference type="ARBA" id="ARBA00003257"/>
    </source>
</evidence>
<keyword evidence="8 17" id="KW-0812">Transmembrane</keyword>
<evidence type="ECO:0000313" key="20">
    <source>
        <dbReference type="EMBL" id="AHF21698.1"/>
    </source>
</evidence>
<evidence type="ECO:0000256" key="15">
    <source>
        <dbReference type="ARBA" id="ARBA00023136"/>
    </source>
</evidence>
<keyword evidence="15 17" id="KW-0472">Membrane</keyword>
<evidence type="ECO:0000256" key="8">
    <source>
        <dbReference type="ARBA" id="ARBA00022692"/>
    </source>
</evidence>
<feature type="domain" description="NADH:quinone oxidoreductase/Mrp antiporter transmembrane" evidence="18">
    <location>
        <begin position="104"/>
        <end position="384"/>
    </location>
</feature>
<proteinExistence type="inferred from homology"/>
<comment type="function">
    <text evidence="17">Core subunit of the mitochondrial membrane respiratory chain NADH dehydrogenase (Complex I) which catalyzes electron transfer from NADH through the respiratory chain, using ubiquinone as an electron acceptor. Essential for the catalytic activity and assembly of complex I.</text>
</comment>
<keyword evidence="14 17" id="KW-0496">Mitochondrion</keyword>
<evidence type="ECO:0000256" key="11">
    <source>
        <dbReference type="ARBA" id="ARBA00022989"/>
    </source>
</evidence>
<dbReference type="PANTHER" id="PTHR43507:SF20">
    <property type="entry name" value="NADH-UBIQUINONE OXIDOREDUCTASE CHAIN 4"/>
    <property type="match status" value="1"/>
</dbReference>
<keyword evidence="13 17" id="KW-0830">Ubiquinone</keyword>
<dbReference type="GO" id="GO:0031966">
    <property type="term" value="C:mitochondrial membrane"/>
    <property type="evidence" value="ECO:0007669"/>
    <property type="project" value="UniProtKB-SubCell"/>
</dbReference>
<comment type="catalytic activity">
    <reaction evidence="16 17">
        <text>a ubiquinone + NADH + 5 H(+)(in) = a ubiquinol + NAD(+) + 4 H(+)(out)</text>
        <dbReference type="Rhea" id="RHEA:29091"/>
        <dbReference type="Rhea" id="RHEA-COMP:9565"/>
        <dbReference type="Rhea" id="RHEA-COMP:9566"/>
        <dbReference type="ChEBI" id="CHEBI:15378"/>
        <dbReference type="ChEBI" id="CHEBI:16389"/>
        <dbReference type="ChEBI" id="CHEBI:17976"/>
        <dbReference type="ChEBI" id="CHEBI:57540"/>
        <dbReference type="ChEBI" id="CHEBI:57945"/>
        <dbReference type="EC" id="7.1.1.2"/>
    </reaction>
</comment>
<dbReference type="GO" id="GO:0008137">
    <property type="term" value="F:NADH dehydrogenase (ubiquinone) activity"/>
    <property type="evidence" value="ECO:0007669"/>
    <property type="project" value="UniProtKB-UniRule"/>
</dbReference>
<feature type="transmembrane region" description="Helical" evidence="17">
    <location>
        <begin position="267"/>
        <end position="289"/>
    </location>
</feature>
<reference evidence="20" key="1">
    <citation type="journal article" date="2014" name="Ticks Tick Borne Dis.">
        <title>Molecular phylogeny of soft ticks (Ixodida: Argasidae) inferred from mitochondrial genome and nuclear rRNA sequences.</title>
        <authorList>
            <person name="Burger T.D."/>
            <person name="Shao R."/>
            <person name="Labruna M.B."/>
            <person name="Barker S.C."/>
        </authorList>
    </citation>
    <scope>NUCLEOTIDE SEQUENCE</scope>
</reference>
<comment type="function">
    <text evidence="1">Core subunit of the mitochondrial membrane respiratory chain NADH dehydrogenase (Complex I) that is believed to belong to the minimal assembly required for catalysis. Complex I functions in the transfer of electrons from NADH to the respiratory chain. The immediate electron acceptor for the enzyme is believed to be ubiquinone.</text>
</comment>
<comment type="subcellular location">
    <subcellularLocation>
        <location evidence="2 17">Mitochondrion membrane</location>
        <topology evidence="2 17">Multi-pass membrane protein</topology>
    </subcellularLocation>
</comment>
<dbReference type="PRINTS" id="PR01437">
    <property type="entry name" value="NUOXDRDTASE4"/>
</dbReference>
<feature type="transmembrane region" description="Helical" evidence="17">
    <location>
        <begin position="414"/>
        <end position="430"/>
    </location>
</feature>
<sequence length="438" mass="50535">MLMLLISLMWMMVFSFFMTFVEIVFMLFLLSLMFFFSISWCYNYEVGLFLGIDLMSFLLVELSLWIGILMFVASMNLKIFFEKMYSFYMMLMIFLLSFCFLILNLLGFYLLFESVLIPIVMMILGWGGQPERLQAGIYMLFYTLVGSLPLLLFLLLVSNSISIFFLNWVSWSMSSFMFIIGVLGFMVKMPMYFVHLWLPKAHVEAPVAGSMVLAGVLLKLGIYGMYRISVMIEFNMMKYSSYVLSIILIGGMIVGMICLCQVDVKALIAYSSVCHMGMALGGIFTLSVWGYMGNILIMLGHGLCSSGLFCLANMFYERFFTRSMFLLKGLGMLFPYISLWWFLFVIVNMAAPPSMNLGGEIMLIGSMIKWSFLVLIPLMFLMFISAGYSLYLFSYLNHGSGWVVYGVKIISFREVYLMFLHFFPLILWILKMELFCLY</sequence>
<feature type="transmembrane region" description="Helical" evidence="17">
    <location>
        <begin position="12"/>
        <end position="36"/>
    </location>
</feature>
<evidence type="ECO:0000256" key="6">
    <source>
        <dbReference type="ARBA" id="ARBA00022448"/>
    </source>
</evidence>
<name>W0FDL7_9ACAR</name>
<dbReference type="PANTHER" id="PTHR43507">
    <property type="entry name" value="NADH-UBIQUINONE OXIDOREDUCTASE CHAIN 4"/>
    <property type="match status" value="1"/>
</dbReference>
<evidence type="ECO:0000256" key="9">
    <source>
        <dbReference type="ARBA" id="ARBA00022967"/>
    </source>
</evidence>
<gene>
    <name evidence="20" type="primary">NAD4</name>
</gene>
<keyword evidence="11 17" id="KW-1133">Transmembrane helix</keyword>
<evidence type="ECO:0000256" key="13">
    <source>
        <dbReference type="ARBA" id="ARBA00023075"/>
    </source>
</evidence>
<dbReference type="GO" id="GO:0003954">
    <property type="term" value="F:NADH dehydrogenase activity"/>
    <property type="evidence" value="ECO:0007669"/>
    <property type="project" value="TreeGrafter"/>
</dbReference>
<dbReference type="GO" id="GO:0048039">
    <property type="term" value="F:ubiquinone binding"/>
    <property type="evidence" value="ECO:0007669"/>
    <property type="project" value="TreeGrafter"/>
</dbReference>
<keyword evidence="7 17" id="KW-0679">Respiratory chain</keyword>
<organism evidence="20">
    <name type="scientific">Subparmatus marinkellei</name>
    <dbReference type="NCBI Taxonomy" id="1442168"/>
    <lineage>
        <taxon>Eukaryota</taxon>
        <taxon>Metazoa</taxon>
        <taxon>Ecdysozoa</taxon>
        <taxon>Arthropoda</taxon>
        <taxon>Chelicerata</taxon>
        <taxon>Arachnida</taxon>
        <taxon>Acari</taxon>
        <taxon>Parasitiformes</taxon>
        <taxon>Ixodida</taxon>
        <taxon>Ixodoidea</taxon>
        <taxon>Argasidae</taxon>
        <taxon>Ornithodorinae</taxon>
        <taxon>Subparmatus</taxon>
    </lineage>
</organism>
<dbReference type="Pfam" id="PF00361">
    <property type="entry name" value="Proton_antipo_M"/>
    <property type="match status" value="1"/>
</dbReference>
<feature type="domain" description="NADH:ubiquinone oxidoreductase chain 4 N-terminal" evidence="19">
    <location>
        <begin position="1"/>
        <end position="98"/>
    </location>
</feature>
<evidence type="ECO:0000259" key="18">
    <source>
        <dbReference type="Pfam" id="PF00361"/>
    </source>
</evidence>